<evidence type="ECO:0000313" key="2">
    <source>
        <dbReference type="Proteomes" id="UP000183053"/>
    </source>
</evidence>
<keyword evidence="2" id="KW-1185">Reference proteome</keyword>
<gene>
    <name evidence="1" type="ORF">SAMN04489765_3978</name>
</gene>
<dbReference type="AlphaFoldDB" id="A0A1H1HAS9"/>
<reference evidence="2" key="1">
    <citation type="submission" date="2016-10" db="EMBL/GenBank/DDBJ databases">
        <authorList>
            <person name="Varghese N."/>
            <person name="Submissions S."/>
        </authorList>
    </citation>
    <scope>NUCLEOTIDE SEQUENCE [LARGE SCALE GENOMIC DNA]</scope>
    <source>
        <strain evidence="2">DSM 44142</strain>
    </source>
</reference>
<dbReference type="STRING" id="47312.SAMN04489765_3978"/>
<proteinExistence type="predicted"/>
<accession>A0A1H1HAS9</accession>
<protein>
    <submittedName>
        <fullName evidence="1">Uncharacterized protein</fullName>
    </submittedName>
</protein>
<organism evidence="1 2">
    <name type="scientific">Tsukamurella pulmonis</name>
    <dbReference type="NCBI Taxonomy" id="47312"/>
    <lineage>
        <taxon>Bacteria</taxon>
        <taxon>Bacillati</taxon>
        <taxon>Actinomycetota</taxon>
        <taxon>Actinomycetes</taxon>
        <taxon>Mycobacteriales</taxon>
        <taxon>Tsukamurellaceae</taxon>
        <taxon>Tsukamurella</taxon>
    </lineage>
</organism>
<dbReference type="EMBL" id="FNLF01000002">
    <property type="protein sequence ID" value="SDR22479.1"/>
    <property type="molecule type" value="Genomic_DNA"/>
</dbReference>
<dbReference type="Proteomes" id="UP000183053">
    <property type="component" value="Unassembled WGS sequence"/>
</dbReference>
<name>A0A1H1HAS9_9ACTN</name>
<evidence type="ECO:0000313" key="1">
    <source>
        <dbReference type="EMBL" id="SDR22479.1"/>
    </source>
</evidence>
<sequence length="146" mass="15987">MWTAFGSMPRRRRRYVVAAAAIAVIVVAVLGARAAWSEADKRSAVEWSGLSDYVKPGDIAWLESNAAPDGQTYRYFARIPASRMAPEALGRAATDDHFLLRDEIRVDGVSDVVYRTISYFRDPVELGNREVALLVGVSNADKALAG</sequence>